<name>A0A5C3MCC1_9AGAR</name>
<proteinExistence type="predicted"/>
<gene>
    <name evidence="1" type="ORF">BDQ12DRAFT_294003</name>
</gene>
<reference evidence="1 2" key="1">
    <citation type="journal article" date="2019" name="Nat. Ecol. Evol.">
        <title>Megaphylogeny resolves global patterns of mushroom evolution.</title>
        <authorList>
            <person name="Varga T."/>
            <person name="Krizsan K."/>
            <person name="Foldi C."/>
            <person name="Dima B."/>
            <person name="Sanchez-Garcia M."/>
            <person name="Sanchez-Ramirez S."/>
            <person name="Szollosi G.J."/>
            <person name="Szarkandi J.G."/>
            <person name="Papp V."/>
            <person name="Albert L."/>
            <person name="Andreopoulos W."/>
            <person name="Angelini C."/>
            <person name="Antonin V."/>
            <person name="Barry K.W."/>
            <person name="Bougher N.L."/>
            <person name="Buchanan P."/>
            <person name="Buyck B."/>
            <person name="Bense V."/>
            <person name="Catcheside P."/>
            <person name="Chovatia M."/>
            <person name="Cooper J."/>
            <person name="Damon W."/>
            <person name="Desjardin D."/>
            <person name="Finy P."/>
            <person name="Geml J."/>
            <person name="Haridas S."/>
            <person name="Hughes K."/>
            <person name="Justo A."/>
            <person name="Karasinski D."/>
            <person name="Kautmanova I."/>
            <person name="Kiss B."/>
            <person name="Kocsube S."/>
            <person name="Kotiranta H."/>
            <person name="LaButti K.M."/>
            <person name="Lechner B.E."/>
            <person name="Liimatainen K."/>
            <person name="Lipzen A."/>
            <person name="Lukacs Z."/>
            <person name="Mihaltcheva S."/>
            <person name="Morgado L.N."/>
            <person name="Niskanen T."/>
            <person name="Noordeloos M.E."/>
            <person name="Ohm R.A."/>
            <person name="Ortiz-Santana B."/>
            <person name="Ovrebo C."/>
            <person name="Racz N."/>
            <person name="Riley R."/>
            <person name="Savchenko A."/>
            <person name="Shiryaev A."/>
            <person name="Soop K."/>
            <person name="Spirin V."/>
            <person name="Szebenyi C."/>
            <person name="Tomsovsky M."/>
            <person name="Tulloss R.E."/>
            <person name="Uehling J."/>
            <person name="Grigoriev I.V."/>
            <person name="Vagvolgyi C."/>
            <person name="Papp T."/>
            <person name="Martin F.M."/>
            <person name="Miettinen O."/>
            <person name="Hibbett D.S."/>
            <person name="Nagy L.G."/>
        </authorList>
    </citation>
    <scope>NUCLEOTIDE SEQUENCE [LARGE SCALE GENOMIC DNA]</scope>
    <source>
        <strain evidence="1 2">CBS 166.37</strain>
    </source>
</reference>
<dbReference type="AlphaFoldDB" id="A0A5C3MCC1"/>
<dbReference type="EMBL" id="ML213592">
    <property type="protein sequence ID" value="TFK42810.1"/>
    <property type="molecule type" value="Genomic_DNA"/>
</dbReference>
<evidence type="ECO:0000313" key="2">
    <source>
        <dbReference type="Proteomes" id="UP000308652"/>
    </source>
</evidence>
<organism evidence="1 2">
    <name type="scientific">Crucibulum laeve</name>
    <dbReference type="NCBI Taxonomy" id="68775"/>
    <lineage>
        <taxon>Eukaryota</taxon>
        <taxon>Fungi</taxon>
        <taxon>Dikarya</taxon>
        <taxon>Basidiomycota</taxon>
        <taxon>Agaricomycotina</taxon>
        <taxon>Agaricomycetes</taxon>
        <taxon>Agaricomycetidae</taxon>
        <taxon>Agaricales</taxon>
        <taxon>Agaricineae</taxon>
        <taxon>Nidulariaceae</taxon>
        <taxon>Crucibulum</taxon>
    </lineage>
</organism>
<sequence>MENYLPLMPHLVPTAPTIGLGKENHVEPTITWDSIPTAQINWHVAKSKLSLLRAGIQADVHILKISIQDCISAYVATLINRHKAMSIQKITNAASYRNIQASFVHPDVAGNEILIVRKSPSAYLVN</sequence>
<keyword evidence="2" id="KW-1185">Reference proteome</keyword>
<evidence type="ECO:0000313" key="1">
    <source>
        <dbReference type="EMBL" id="TFK42810.1"/>
    </source>
</evidence>
<protein>
    <submittedName>
        <fullName evidence="1">Uncharacterized protein</fullName>
    </submittedName>
</protein>
<accession>A0A5C3MCC1</accession>
<dbReference type="Proteomes" id="UP000308652">
    <property type="component" value="Unassembled WGS sequence"/>
</dbReference>
<dbReference type="OrthoDB" id="1862401at2759"/>